<sequence>MWIWKRRRGRRKQVRGSGVLVVGIRVGGRCVVGRVFFCGADCQKEGWKEYKKLHKCQKKN</sequence>
<gene>
    <name evidence="1" type="ORF">Hypma_008409</name>
</gene>
<protein>
    <recommendedName>
        <fullName evidence="3">MYND-type domain-containing protein</fullName>
    </recommendedName>
</protein>
<evidence type="ECO:0000313" key="2">
    <source>
        <dbReference type="Proteomes" id="UP000076154"/>
    </source>
</evidence>
<dbReference type="InParanoid" id="A0A369JQ02"/>
<dbReference type="Proteomes" id="UP000076154">
    <property type="component" value="Unassembled WGS sequence"/>
</dbReference>
<evidence type="ECO:0008006" key="3">
    <source>
        <dbReference type="Google" id="ProtNLM"/>
    </source>
</evidence>
<name>A0A369JQ02_HYPMA</name>
<dbReference type="AlphaFoldDB" id="A0A369JQ02"/>
<comment type="caution">
    <text evidence="1">The sequence shown here is derived from an EMBL/GenBank/DDBJ whole genome shotgun (WGS) entry which is preliminary data.</text>
</comment>
<organism evidence="1 2">
    <name type="scientific">Hypsizygus marmoreus</name>
    <name type="common">White beech mushroom</name>
    <name type="synonym">Agaricus marmoreus</name>
    <dbReference type="NCBI Taxonomy" id="39966"/>
    <lineage>
        <taxon>Eukaryota</taxon>
        <taxon>Fungi</taxon>
        <taxon>Dikarya</taxon>
        <taxon>Basidiomycota</taxon>
        <taxon>Agaricomycotina</taxon>
        <taxon>Agaricomycetes</taxon>
        <taxon>Agaricomycetidae</taxon>
        <taxon>Agaricales</taxon>
        <taxon>Tricholomatineae</taxon>
        <taxon>Lyophyllaceae</taxon>
        <taxon>Hypsizygus</taxon>
    </lineage>
</organism>
<dbReference type="EMBL" id="LUEZ02000044">
    <property type="protein sequence ID" value="RDB24339.1"/>
    <property type="molecule type" value="Genomic_DNA"/>
</dbReference>
<evidence type="ECO:0000313" key="1">
    <source>
        <dbReference type="EMBL" id="RDB24339.1"/>
    </source>
</evidence>
<reference evidence="1" key="1">
    <citation type="submission" date="2018-04" db="EMBL/GenBank/DDBJ databases">
        <title>Whole genome sequencing of Hypsizygus marmoreus.</title>
        <authorList>
            <person name="Choi I.-G."/>
            <person name="Min B."/>
            <person name="Kim J.-G."/>
            <person name="Kim S."/>
            <person name="Oh Y.-L."/>
            <person name="Kong W.-S."/>
            <person name="Park H."/>
            <person name="Jeong J."/>
            <person name="Song E.-S."/>
        </authorList>
    </citation>
    <scope>NUCLEOTIDE SEQUENCE [LARGE SCALE GENOMIC DNA]</scope>
    <source>
        <strain evidence="1">51987-8</strain>
    </source>
</reference>
<accession>A0A369JQ02</accession>
<keyword evidence="2" id="KW-1185">Reference proteome</keyword>
<proteinExistence type="predicted"/>